<dbReference type="STRING" id="450851.PHZ_c1505"/>
<dbReference type="Pfam" id="PF11000">
    <property type="entry name" value="DUF2840"/>
    <property type="match status" value="1"/>
</dbReference>
<dbReference type="RefSeq" id="WP_012522059.1">
    <property type="nucleotide sequence ID" value="NC_011144.1"/>
</dbReference>
<name>B4RAA9_PHEZH</name>
<evidence type="ECO:0000313" key="2">
    <source>
        <dbReference type="Proteomes" id="UP000001868"/>
    </source>
</evidence>
<organism evidence="1 2">
    <name type="scientific">Phenylobacterium zucineum (strain HLK1)</name>
    <dbReference type="NCBI Taxonomy" id="450851"/>
    <lineage>
        <taxon>Bacteria</taxon>
        <taxon>Pseudomonadati</taxon>
        <taxon>Pseudomonadota</taxon>
        <taxon>Alphaproteobacteria</taxon>
        <taxon>Caulobacterales</taxon>
        <taxon>Caulobacteraceae</taxon>
        <taxon>Phenylobacterium</taxon>
    </lineage>
</organism>
<evidence type="ECO:0008006" key="3">
    <source>
        <dbReference type="Google" id="ProtNLM"/>
    </source>
</evidence>
<dbReference type="AlphaFoldDB" id="B4RAA9"/>
<dbReference type="OrthoDB" id="9810432at2"/>
<protein>
    <recommendedName>
        <fullName evidence="3">Glycosidase</fullName>
    </recommendedName>
</protein>
<dbReference type="HOGENOM" id="CLU_123182_0_0_5"/>
<accession>B4RAA9</accession>
<keyword evidence="2" id="KW-1185">Reference proteome</keyword>
<sequence>MLTALTPASAPPALDRALTWVELVWYEKRIERWIRFGQVREERLLDRRRRLVGFAPGDVFAFVRWQANDRGTVGSRLDIVQAVAPGGRCSTVAGVTPGGELLLRLSGWPTVQKALAAIDAVELVGVEPTAAAPDYWRQVHNRLKARASPEPYTLVRHRAWRLRSAVGA</sequence>
<dbReference type="EMBL" id="CP000747">
    <property type="protein sequence ID" value="ACG77916.1"/>
    <property type="molecule type" value="Genomic_DNA"/>
</dbReference>
<dbReference type="InterPro" id="IPR021263">
    <property type="entry name" value="DUF2840"/>
</dbReference>
<gene>
    <name evidence="1" type="ordered locus">PHZ_c1505</name>
</gene>
<proteinExistence type="predicted"/>
<dbReference type="eggNOG" id="ENOG502Z7UG">
    <property type="taxonomic scope" value="Bacteria"/>
</dbReference>
<dbReference type="KEGG" id="pzu:PHZ_c1505"/>
<dbReference type="Proteomes" id="UP000001868">
    <property type="component" value="Chromosome"/>
</dbReference>
<evidence type="ECO:0000313" key="1">
    <source>
        <dbReference type="EMBL" id="ACG77916.1"/>
    </source>
</evidence>
<reference evidence="1 2" key="1">
    <citation type="journal article" date="2008" name="BMC Genomics">
        <title>Complete genome of Phenylobacterium zucineum - a novel facultative intracellular bacterium isolated from human erythroleukemia cell line K562.</title>
        <authorList>
            <person name="Luo Y."/>
            <person name="Xu X."/>
            <person name="Ding Z."/>
            <person name="Liu Z."/>
            <person name="Zhang B."/>
            <person name="Yan Z."/>
            <person name="Sun J."/>
            <person name="Hu S."/>
            <person name="Hu X."/>
        </authorList>
    </citation>
    <scope>NUCLEOTIDE SEQUENCE [LARGE SCALE GENOMIC DNA]</scope>
    <source>
        <strain evidence="1 2">HLK1</strain>
    </source>
</reference>